<comment type="caution">
    <text evidence="4">The sequence shown here is derived from an EMBL/GenBank/DDBJ whole genome shotgun (WGS) entry which is preliminary data.</text>
</comment>
<evidence type="ECO:0000256" key="2">
    <source>
        <dbReference type="SAM" id="Phobius"/>
    </source>
</evidence>
<feature type="compositionally biased region" description="Basic and acidic residues" evidence="1">
    <location>
        <begin position="472"/>
        <end position="482"/>
    </location>
</feature>
<evidence type="ECO:0000256" key="1">
    <source>
        <dbReference type="SAM" id="MobiDB-lite"/>
    </source>
</evidence>
<evidence type="ECO:0000256" key="3">
    <source>
        <dbReference type="SAM" id="SignalP"/>
    </source>
</evidence>
<feature type="chain" id="PRO_5046885100" evidence="3">
    <location>
        <begin position="25"/>
        <end position="1065"/>
    </location>
</feature>
<dbReference type="EMBL" id="CAUYUJ010015172">
    <property type="protein sequence ID" value="CAK0850739.1"/>
    <property type="molecule type" value="Genomic_DNA"/>
</dbReference>
<evidence type="ECO:0000313" key="5">
    <source>
        <dbReference type="Proteomes" id="UP001189429"/>
    </source>
</evidence>
<dbReference type="PANTHER" id="PTHR43941:SF1">
    <property type="entry name" value="STRUCTURAL MAINTENANCE OF CHROMOSOMES PROTEIN 2"/>
    <property type="match status" value="1"/>
</dbReference>
<feature type="region of interest" description="Disordered" evidence="1">
    <location>
        <begin position="808"/>
        <end position="845"/>
    </location>
</feature>
<keyword evidence="2" id="KW-1133">Transmembrane helix</keyword>
<feature type="region of interest" description="Disordered" evidence="1">
    <location>
        <begin position="163"/>
        <end position="185"/>
    </location>
</feature>
<name>A0ABN9TWS3_9DINO</name>
<keyword evidence="3" id="KW-0732">Signal</keyword>
<proteinExistence type="predicted"/>
<dbReference type="PANTHER" id="PTHR43941">
    <property type="entry name" value="STRUCTURAL MAINTENANCE OF CHROMOSOMES PROTEIN 2"/>
    <property type="match status" value="1"/>
</dbReference>
<feature type="region of interest" description="Disordered" evidence="1">
    <location>
        <begin position="28"/>
        <end position="52"/>
    </location>
</feature>
<feature type="signal peptide" evidence="3">
    <location>
        <begin position="1"/>
        <end position="24"/>
    </location>
</feature>
<feature type="region of interest" description="Disordered" evidence="1">
    <location>
        <begin position="455"/>
        <end position="486"/>
    </location>
</feature>
<dbReference type="Proteomes" id="UP001189429">
    <property type="component" value="Unassembled WGS sequence"/>
</dbReference>
<evidence type="ECO:0000313" key="4">
    <source>
        <dbReference type="EMBL" id="CAK0850739.1"/>
    </source>
</evidence>
<feature type="compositionally biased region" description="Basic and acidic residues" evidence="1">
    <location>
        <begin position="747"/>
        <end position="761"/>
    </location>
</feature>
<reference evidence="4" key="1">
    <citation type="submission" date="2023-10" db="EMBL/GenBank/DDBJ databases">
        <authorList>
            <person name="Chen Y."/>
            <person name="Shah S."/>
            <person name="Dougan E. K."/>
            <person name="Thang M."/>
            <person name="Chan C."/>
        </authorList>
    </citation>
    <scope>NUCLEOTIDE SEQUENCE [LARGE SCALE GENOMIC DNA]</scope>
</reference>
<sequence length="1065" mass="115222">MKGAGATFAKAYLLAGLLALLGISDHFGGSRDDSEEEAPEQPSSGAAHEEFEFAWSEGQSWTAVDPTGRGQIIDLRDKQTHGTKPANGFQWSDHPVFTEFRKEKSIAGLDKLIARATMEVGQAADAQPAPAGFAAPATMTQDDNAHIDEVLRKLSEREAIVREGAGPPEGGPRHRAGAAGAAASDMDLQTSIVTSESRNPKKEELLETLEQLKSDMAQRAGGIRASGSMPRKGVSWLMFLVYLALHCSILIGGFIDSASGLSVVFGRFDGRPAPLHLAGRVALVGGVGLPPLVYRRFSPADYGAASGDRVGRGKFDPNWMEVATRCEPFLRARQSGVPKFAARASSTVKVLAFVRQVEPFEFLRCAKSRGVDVGDLPGGVTGLGLKVYATDAASEVSGPVIADMGMAEARDSAGRRWIASMDEACADIERAMAAEEEGGVQDQGEHARAEQKDFPEHFSGGENLSNAIQEVRGSRTDPRGIERGPSQDVLQPVDLAKVVSSSGRNGNAEFWAKIACPCPKYFSLQYATVAAPLYKRSLEEAIACAILTLIEKVLAVETIAVHVSFDGWLREQDWSQLRFVRCARDQRGGFSLLLGDRHRGPFRSCLLLSALFGSGPLPALARPARERLGDQAAAAAELAEWRQLALQQREELQRNGQLRTELRTDAEALQKQLGALGAERERLSSGGAAVDAEVHVCNLQAQLAQTRARQIAGARELERLEAELGEARAAAAEAAASAEAGAAELGEAERERAGLEAETRNAEDDIARATEERLAGMVSTEEIQRREAESERSREAIREAVRELQTVAAGSRGRPLQRRRPAKRSDGAAGAARVRRGRDQGRQPLEDFNAQLEGRIKQLEEEIAQLRTGAVDLASEEELLREAVVQQSETSLRRVEDLTDERKTADADRRQLLATAAELLGQVDAAETRVGRRESLESQCKRYEDDSQVLSSEVERYQRTNDALCQQVFGEDRRRGRLRGHPGARSAAGRRAGRRPACGRREAGARAAAGVGAGREPPRTTPRSWPCGCSSSWPSARRRSGWSARASRTAWPLWSGRAAAARGRC</sequence>
<keyword evidence="2" id="KW-0812">Transmembrane</keyword>
<keyword evidence="5" id="KW-1185">Reference proteome</keyword>
<feature type="region of interest" description="Disordered" evidence="1">
    <location>
        <begin position="975"/>
        <end position="1030"/>
    </location>
</feature>
<accession>A0ABN9TWS3</accession>
<protein>
    <submittedName>
        <fullName evidence="4">Uncharacterized protein</fullName>
    </submittedName>
</protein>
<organism evidence="4 5">
    <name type="scientific">Prorocentrum cordatum</name>
    <dbReference type="NCBI Taxonomy" id="2364126"/>
    <lineage>
        <taxon>Eukaryota</taxon>
        <taxon>Sar</taxon>
        <taxon>Alveolata</taxon>
        <taxon>Dinophyceae</taxon>
        <taxon>Prorocentrales</taxon>
        <taxon>Prorocentraceae</taxon>
        <taxon>Prorocentrum</taxon>
    </lineage>
</organism>
<feature type="region of interest" description="Disordered" evidence="1">
    <location>
        <begin position="740"/>
        <end position="761"/>
    </location>
</feature>
<keyword evidence="2" id="KW-0472">Membrane</keyword>
<feature type="transmembrane region" description="Helical" evidence="2">
    <location>
        <begin position="234"/>
        <end position="255"/>
    </location>
</feature>
<gene>
    <name evidence="4" type="ORF">PCOR1329_LOCUS43052</name>
</gene>